<keyword evidence="1" id="KW-0863">Zinc-finger</keyword>
<dbReference type="InterPro" id="IPR036875">
    <property type="entry name" value="Znf_CCHC_sf"/>
</dbReference>
<feature type="coiled-coil region" evidence="2">
    <location>
        <begin position="249"/>
        <end position="287"/>
    </location>
</feature>
<accession>A0ABQ4WAR1</accession>
<evidence type="ECO:0000256" key="3">
    <source>
        <dbReference type="SAM" id="MobiDB-lite"/>
    </source>
</evidence>
<proteinExistence type="predicted"/>
<dbReference type="Pfam" id="PF00098">
    <property type="entry name" value="zf-CCHC"/>
    <property type="match status" value="1"/>
</dbReference>
<reference evidence="5" key="2">
    <citation type="submission" date="2022-01" db="EMBL/GenBank/DDBJ databases">
        <authorList>
            <person name="Yamashiro T."/>
            <person name="Shiraishi A."/>
            <person name="Satake H."/>
            <person name="Nakayama K."/>
        </authorList>
    </citation>
    <scope>NUCLEOTIDE SEQUENCE</scope>
</reference>
<comment type="caution">
    <text evidence="5">The sequence shown here is derived from an EMBL/GenBank/DDBJ whole genome shotgun (WGS) entry which is preliminary data.</text>
</comment>
<reference evidence="5" key="1">
    <citation type="journal article" date="2022" name="Int. J. Mol. Sci.">
        <title>Draft Genome of Tanacetum Coccineum: Genomic Comparison of Closely Related Tanacetum-Family Plants.</title>
        <authorList>
            <person name="Yamashiro T."/>
            <person name="Shiraishi A."/>
            <person name="Nakayama K."/>
            <person name="Satake H."/>
        </authorList>
    </citation>
    <scope>NUCLEOTIDE SEQUENCE</scope>
</reference>
<keyword evidence="1" id="KW-0479">Metal-binding</keyword>
<feature type="compositionally biased region" description="Polar residues" evidence="3">
    <location>
        <begin position="58"/>
        <end position="67"/>
    </location>
</feature>
<name>A0ABQ4WAR1_9ASTR</name>
<keyword evidence="2" id="KW-0175">Coiled coil</keyword>
<keyword evidence="1" id="KW-0862">Zinc</keyword>
<dbReference type="PROSITE" id="PS50158">
    <property type="entry name" value="ZF_CCHC"/>
    <property type="match status" value="1"/>
</dbReference>
<sequence length="433" mass="50180">MMLLARAISQKFSSPTNNRLRVSSNTKNQVVVQDGRVDIQIKNAGNGENVTKNEGRNRNQMFNAGNGSNERNQIVQRVPRIDSNPNKANMQCYNCNEKGHYARDIQKPKVSDAKYFREQMLLAMKDKAGSHVSNEENDFMLDNAYGEELLDELTASVMLMARLQLADGTTDTIPSYDEKAVSQVHVSSTAHEQVSYVKRKTIIQTTDDDQIDSNIIFDDPYVANNGRTFTHDLITRDEIHEIQLLAYTIQREAEKQKHLNNELKKQKDLLQQELETFKDQVKIFESQTVQYSTYKETCDDLKPKKVFKERENQYLEDIFDLEEKLSSHDRIVFKMGQSLQTLHMLGKKPNKIYDPFLKDGLSYQNPERLKKAIVAQPKMYDGDMLHIDKLKIHSLDSEETLKDAEESQNKMKDKMIQVNYDKFNRLYETFVPQ</sequence>
<dbReference type="Proteomes" id="UP001151760">
    <property type="component" value="Unassembled WGS sequence"/>
</dbReference>
<dbReference type="Gene3D" id="4.10.60.10">
    <property type="entry name" value="Zinc finger, CCHC-type"/>
    <property type="match status" value="1"/>
</dbReference>
<feature type="region of interest" description="Disordered" evidence="3">
    <location>
        <begin position="43"/>
        <end position="67"/>
    </location>
</feature>
<evidence type="ECO:0000313" key="6">
    <source>
        <dbReference type="Proteomes" id="UP001151760"/>
    </source>
</evidence>
<organism evidence="5 6">
    <name type="scientific">Tanacetum coccineum</name>
    <dbReference type="NCBI Taxonomy" id="301880"/>
    <lineage>
        <taxon>Eukaryota</taxon>
        <taxon>Viridiplantae</taxon>
        <taxon>Streptophyta</taxon>
        <taxon>Embryophyta</taxon>
        <taxon>Tracheophyta</taxon>
        <taxon>Spermatophyta</taxon>
        <taxon>Magnoliopsida</taxon>
        <taxon>eudicotyledons</taxon>
        <taxon>Gunneridae</taxon>
        <taxon>Pentapetalae</taxon>
        <taxon>asterids</taxon>
        <taxon>campanulids</taxon>
        <taxon>Asterales</taxon>
        <taxon>Asteraceae</taxon>
        <taxon>Asteroideae</taxon>
        <taxon>Anthemideae</taxon>
        <taxon>Anthemidinae</taxon>
        <taxon>Tanacetum</taxon>
    </lineage>
</organism>
<evidence type="ECO:0000256" key="1">
    <source>
        <dbReference type="PROSITE-ProRule" id="PRU00047"/>
    </source>
</evidence>
<dbReference type="SUPFAM" id="SSF57756">
    <property type="entry name" value="Retrovirus zinc finger-like domains"/>
    <property type="match status" value="1"/>
</dbReference>
<feature type="domain" description="CCHC-type" evidence="4">
    <location>
        <begin position="92"/>
        <end position="104"/>
    </location>
</feature>
<dbReference type="InterPro" id="IPR001878">
    <property type="entry name" value="Znf_CCHC"/>
</dbReference>
<dbReference type="EMBL" id="BQNB010008480">
    <property type="protein sequence ID" value="GJS49939.1"/>
    <property type="molecule type" value="Genomic_DNA"/>
</dbReference>
<evidence type="ECO:0000313" key="5">
    <source>
        <dbReference type="EMBL" id="GJS49939.1"/>
    </source>
</evidence>
<protein>
    <submittedName>
        <fullName evidence="5">Retrovirus-related pol polyprotein from transposon TNT 1-94</fullName>
    </submittedName>
</protein>
<evidence type="ECO:0000259" key="4">
    <source>
        <dbReference type="PROSITE" id="PS50158"/>
    </source>
</evidence>
<evidence type="ECO:0000256" key="2">
    <source>
        <dbReference type="SAM" id="Coils"/>
    </source>
</evidence>
<keyword evidence="6" id="KW-1185">Reference proteome</keyword>
<gene>
    <name evidence="5" type="ORF">Tco_0600060</name>
</gene>